<organism evidence="1 2">
    <name type="scientific">Punica granatum</name>
    <name type="common">Pomegranate</name>
    <dbReference type="NCBI Taxonomy" id="22663"/>
    <lineage>
        <taxon>Eukaryota</taxon>
        <taxon>Viridiplantae</taxon>
        <taxon>Streptophyta</taxon>
        <taxon>Embryophyta</taxon>
        <taxon>Tracheophyta</taxon>
        <taxon>Spermatophyta</taxon>
        <taxon>Magnoliopsida</taxon>
        <taxon>eudicotyledons</taxon>
        <taxon>Gunneridae</taxon>
        <taxon>Pentapetalae</taxon>
        <taxon>rosids</taxon>
        <taxon>malvids</taxon>
        <taxon>Myrtales</taxon>
        <taxon>Lythraceae</taxon>
        <taxon>Punica</taxon>
    </lineage>
</organism>
<gene>
    <name evidence="1" type="ORF">CRG98_010010</name>
</gene>
<dbReference type="AlphaFoldDB" id="A0A2I0KM75"/>
<evidence type="ECO:0000313" key="2">
    <source>
        <dbReference type="Proteomes" id="UP000233551"/>
    </source>
</evidence>
<name>A0A2I0KM75_PUNGR</name>
<evidence type="ECO:0000313" key="1">
    <source>
        <dbReference type="EMBL" id="PKI69597.1"/>
    </source>
</evidence>
<proteinExistence type="predicted"/>
<protein>
    <submittedName>
        <fullName evidence="1">Uncharacterized protein</fullName>
    </submittedName>
</protein>
<dbReference type="EMBL" id="PGOL01000489">
    <property type="protein sequence ID" value="PKI69597.1"/>
    <property type="molecule type" value="Genomic_DNA"/>
</dbReference>
<reference evidence="1 2" key="1">
    <citation type="submission" date="2017-11" db="EMBL/GenBank/DDBJ databases">
        <title>De-novo sequencing of pomegranate (Punica granatum L.) genome.</title>
        <authorList>
            <person name="Akparov Z."/>
            <person name="Amiraslanov A."/>
            <person name="Hajiyeva S."/>
            <person name="Abbasov M."/>
            <person name="Kaur K."/>
            <person name="Hamwieh A."/>
            <person name="Solovyev V."/>
            <person name="Salamov A."/>
            <person name="Braich B."/>
            <person name="Kosarev P."/>
            <person name="Mahmoud A."/>
            <person name="Hajiyev E."/>
            <person name="Babayeva S."/>
            <person name="Izzatullayeva V."/>
            <person name="Mammadov A."/>
            <person name="Mammadov A."/>
            <person name="Sharifova S."/>
            <person name="Ojaghi J."/>
            <person name="Eynullazada K."/>
            <person name="Bayramov B."/>
            <person name="Abdulazimova A."/>
            <person name="Shahmuradov I."/>
        </authorList>
    </citation>
    <scope>NUCLEOTIDE SEQUENCE [LARGE SCALE GENOMIC DNA]</scope>
    <source>
        <strain evidence="2">cv. AG2017</strain>
        <tissue evidence="1">Leaf</tissue>
    </source>
</reference>
<dbReference type="Proteomes" id="UP000233551">
    <property type="component" value="Unassembled WGS sequence"/>
</dbReference>
<accession>A0A2I0KM75</accession>
<keyword evidence="2" id="KW-1185">Reference proteome</keyword>
<sequence length="75" mass="8189">MWTLVGARIARFWIVRLESVHLPVGTHDRHADGLPNDDPNLFAGQAAGMRGQARGARPSAQERAAGARLALFTRE</sequence>
<comment type="caution">
    <text evidence="1">The sequence shown here is derived from an EMBL/GenBank/DDBJ whole genome shotgun (WGS) entry which is preliminary data.</text>
</comment>